<evidence type="ECO:0000256" key="10">
    <source>
        <dbReference type="ARBA" id="ARBA00023315"/>
    </source>
</evidence>
<proteinExistence type="predicted"/>
<evidence type="ECO:0000256" key="9">
    <source>
        <dbReference type="ARBA" id="ARBA00023288"/>
    </source>
</evidence>
<feature type="domain" description="L,D-TPase catalytic" evidence="16">
    <location>
        <begin position="261"/>
        <end position="387"/>
    </location>
</feature>
<dbReference type="PANTHER" id="PTHR30582">
    <property type="entry name" value="L,D-TRANSPEPTIDASE"/>
    <property type="match status" value="1"/>
</dbReference>
<keyword evidence="2" id="KW-1003">Cell membrane</keyword>
<gene>
    <name evidence="17" type="ORF">B4N89_19520</name>
</gene>
<feature type="active site" description="Proton donor/acceptor" evidence="13">
    <location>
        <position position="342"/>
    </location>
</feature>
<dbReference type="Gene3D" id="2.60.40.3780">
    <property type="match status" value="1"/>
</dbReference>
<reference evidence="17 18" key="1">
    <citation type="submission" date="2017-03" db="EMBL/GenBank/DDBJ databases">
        <title>Draft genome sequence of Streptomyces scabrisporus NF3, endophyte isolated from Amphipterygium adstringens.</title>
        <authorList>
            <person name="Vazquez M."/>
            <person name="Ceapa C.D."/>
            <person name="Rodriguez Luna D."/>
            <person name="Sanchez Esquivel S."/>
        </authorList>
    </citation>
    <scope>NUCLEOTIDE SEQUENCE [LARGE SCALE GENOMIC DNA]</scope>
    <source>
        <strain evidence="17 18">NF3</strain>
    </source>
</reference>
<keyword evidence="18" id="KW-1185">Reference proteome</keyword>
<dbReference type="CDD" id="cd13432">
    <property type="entry name" value="LDT_IgD_like_2"/>
    <property type="match status" value="1"/>
</dbReference>
<evidence type="ECO:0000256" key="4">
    <source>
        <dbReference type="ARBA" id="ARBA00022729"/>
    </source>
</evidence>
<evidence type="ECO:0000256" key="12">
    <source>
        <dbReference type="ARBA" id="ARBA00060592"/>
    </source>
</evidence>
<dbReference type="STRING" id="159449.B4N89_19520"/>
<evidence type="ECO:0000256" key="7">
    <source>
        <dbReference type="ARBA" id="ARBA00023136"/>
    </source>
</evidence>
<keyword evidence="4 15" id="KW-0732">Signal</keyword>
<dbReference type="InterPro" id="IPR041280">
    <property type="entry name" value="Big_10"/>
</dbReference>
<dbReference type="PROSITE" id="PS51257">
    <property type="entry name" value="PROKAR_LIPOPROTEIN"/>
    <property type="match status" value="1"/>
</dbReference>
<evidence type="ECO:0000256" key="1">
    <source>
        <dbReference type="ARBA" id="ARBA00004752"/>
    </source>
</evidence>
<dbReference type="Pfam" id="PF17964">
    <property type="entry name" value="Big_10"/>
    <property type="match status" value="1"/>
</dbReference>
<dbReference type="GO" id="GO:0008360">
    <property type="term" value="P:regulation of cell shape"/>
    <property type="evidence" value="ECO:0007669"/>
    <property type="project" value="UniProtKB-UniRule"/>
</dbReference>
<dbReference type="SUPFAM" id="SSF141523">
    <property type="entry name" value="L,D-transpeptidase catalytic domain-like"/>
    <property type="match status" value="1"/>
</dbReference>
<dbReference type="Gene3D" id="2.40.440.10">
    <property type="entry name" value="L,D-transpeptidase catalytic domain-like"/>
    <property type="match status" value="1"/>
</dbReference>
<evidence type="ECO:0000256" key="5">
    <source>
        <dbReference type="ARBA" id="ARBA00022960"/>
    </source>
</evidence>
<keyword evidence="5 13" id="KW-0133">Cell shape</keyword>
<evidence type="ECO:0000313" key="18">
    <source>
        <dbReference type="Proteomes" id="UP000190037"/>
    </source>
</evidence>
<dbReference type="RefSeq" id="WP_078977122.1">
    <property type="nucleotide sequence ID" value="NZ_MWQN01000001.1"/>
</dbReference>
<dbReference type="OrthoDB" id="5242354at2"/>
<dbReference type="GO" id="GO:0071972">
    <property type="term" value="F:peptidoglycan L,D-transpeptidase activity"/>
    <property type="evidence" value="ECO:0007669"/>
    <property type="project" value="TreeGrafter"/>
</dbReference>
<keyword evidence="7" id="KW-0472">Membrane</keyword>
<accession>A0A1T3P1G4</accession>
<keyword evidence="10" id="KW-0012">Acyltransferase</keyword>
<name>A0A1T3P1G4_9ACTN</name>
<comment type="caution">
    <text evidence="17">The sequence shown here is derived from an EMBL/GenBank/DDBJ whole genome shotgun (WGS) entry which is preliminary data.</text>
</comment>
<dbReference type="GO" id="GO:0016746">
    <property type="term" value="F:acyltransferase activity"/>
    <property type="evidence" value="ECO:0007669"/>
    <property type="project" value="UniProtKB-KW"/>
</dbReference>
<evidence type="ECO:0000256" key="14">
    <source>
        <dbReference type="SAM" id="MobiDB-lite"/>
    </source>
</evidence>
<feature type="signal peptide" evidence="15">
    <location>
        <begin position="1"/>
        <end position="22"/>
    </location>
</feature>
<keyword evidence="6 13" id="KW-0573">Peptidoglycan synthesis</keyword>
<dbReference type="InterPro" id="IPR038063">
    <property type="entry name" value="Transpep_catalytic_dom"/>
</dbReference>
<evidence type="ECO:0000256" key="11">
    <source>
        <dbReference type="ARBA" id="ARBA00023316"/>
    </source>
</evidence>
<keyword evidence="11 13" id="KW-0961">Cell wall biogenesis/degradation</keyword>
<dbReference type="GO" id="GO:0071555">
    <property type="term" value="P:cell wall organization"/>
    <property type="evidence" value="ECO:0007669"/>
    <property type="project" value="UniProtKB-UniRule"/>
</dbReference>
<protein>
    <recommendedName>
        <fullName evidence="16">L,D-TPase catalytic domain-containing protein</fullName>
    </recommendedName>
</protein>
<evidence type="ECO:0000256" key="3">
    <source>
        <dbReference type="ARBA" id="ARBA00022679"/>
    </source>
</evidence>
<dbReference type="EMBL" id="MWQN01000001">
    <property type="protein sequence ID" value="OPC82834.1"/>
    <property type="molecule type" value="Genomic_DNA"/>
</dbReference>
<evidence type="ECO:0000256" key="6">
    <source>
        <dbReference type="ARBA" id="ARBA00022984"/>
    </source>
</evidence>
<keyword evidence="3" id="KW-0808">Transferase</keyword>
<dbReference type="InterPro" id="IPR005490">
    <property type="entry name" value="LD_TPept_cat_dom"/>
</dbReference>
<feature type="chain" id="PRO_5039192781" description="L,D-TPase catalytic domain-containing protein" evidence="15">
    <location>
        <begin position="23"/>
        <end position="418"/>
    </location>
</feature>
<dbReference type="FunFam" id="2.40.440.10:FF:000005">
    <property type="entry name" value="L,D-transpeptidase 2"/>
    <property type="match status" value="1"/>
</dbReference>
<evidence type="ECO:0000256" key="13">
    <source>
        <dbReference type="PROSITE-ProRule" id="PRU01373"/>
    </source>
</evidence>
<organism evidence="17 18">
    <name type="scientific">Embleya scabrispora</name>
    <dbReference type="NCBI Taxonomy" id="159449"/>
    <lineage>
        <taxon>Bacteria</taxon>
        <taxon>Bacillati</taxon>
        <taxon>Actinomycetota</taxon>
        <taxon>Actinomycetes</taxon>
        <taxon>Kitasatosporales</taxon>
        <taxon>Streptomycetaceae</taxon>
        <taxon>Embleya</taxon>
    </lineage>
</organism>
<keyword evidence="9" id="KW-0449">Lipoprotein</keyword>
<dbReference type="GO" id="GO:0018104">
    <property type="term" value="P:peptidoglycan-protein cross-linking"/>
    <property type="evidence" value="ECO:0007669"/>
    <property type="project" value="TreeGrafter"/>
</dbReference>
<sequence>MRRRTVPAVLIAGAILFTGACGLLGGDDKGDKTSNAGSESKVTPGASGGTPGTESGQPPEPAKGAAPQVTMTPEDGATGVDLADPLTFAIEGGKVSAVKVTNARGEQVDGTLSPDGKSWKPKVPFTPGGQYTVSTTATNADNQPTTISTRFTTQTLGKEVTASIFPDGGTVGVGQPVSVRFDRPITNKAEAEKAMKVTASPAVSGAWHWFGNTRVEWRPKDYWKAGTKVKVDLNLRGADLGGGAGSKQYKSFNFAIGSVARISTVDVASKTMTTTENGKVVRTTKVTTGESPKYDTWGGVMVVMEKYEKTRMNSATVGLGKEYDIADVPWAVRITTSGTFVHGNYWYDKANPPFGRANTSHGCVSMTPEDAKWFYDHADRGDVVKVVNSKERAVAPDNGYGAWNLSWSQWLAGSATKE</sequence>
<dbReference type="Proteomes" id="UP000190037">
    <property type="component" value="Unassembled WGS sequence"/>
</dbReference>
<dbReference type="Pfam" id="PF03734">
    <property type="entry name" value="YkuD"/>
    <property type="match status" value="1"/>
</dbReference>
<evidence type="ECO:0000256" key="15">
    <source>
        <dbReference type="SAM" id="SignalP"/>
    </source>
</evidence>
<evidence type="ECO:0000259" key="16">
    <source>
        <dbReference type="PROSITE" id="PS52029"/>
    </source>
</evidence>
<feature type="region of interest" description="Disordered" evidence="14">
    <location>
        <begin position="31"/>
        <end position="78"/>
    </location>
</feature>
<dbReference type="PROSITE" id="PS52029">
    <property type="entry name" value="LD_TPASE"/>
    <property type="match status" value="1"/>
</dbReference>
<evidence type="ECO:0000256" key="8">
    <source>
        <dbReference type="ARBA" id="ARBA00023139"/>
    </source>
</evidence>
<dbReference type="CDD" id="cd16913">
    <property type="entry name" value="YkuD_like"/>
    <property type="match status" value="1"/>
</dbReference>
<comment type="pathway">
    <text evidence="12">Glycan biosynthesis.</text>
</comment>
<evidence type="ECO:0000313" key="17">
    <source>
        <dbReference type="EMBL" id="OPC82834.1"/>
    </source>
</evidence>
<feature type="active site" description="Nucleophile" evidence="13">
    <location>
        <position position="363"/>
    </location>
</feature>
<dbReference type="Gene3D" id="2.60.40.3710">
    <property type="match status" value="1"/>
</dbReference>
<dbReference type="InterPro" id="IPR050979">
    <property type="entry name" value="LD-transpeptidase"/>
</dbReference>
<keyword evidence="8" id="KW-0564">Palmitate</keyword>
<dbReference type="UniPathway" id="UPA00219"/>
<dbReference type="AlphaFoldDB" id="A0A1T3P1G4"/>
<dbReference type="GO" id="GO:0005576">
    <property type="term" value="C:extracellular region"/>
    <property type="evidence" value="ECO:0007669"/>
    <property type="project" value="TreeGrafter"/>
</dbReference>
<evidence type="ECO:0000256" key="2">
    <source>
        <dbReference type="ARBA" id="ARBA00022475"/>
    </source>
</evidence>
<comment type="pathway">
    <text evidence="1 13">Cell wall biogenesis; peptidoglycan biosynthesis.</text>
</comment>
<dbReference type="PANTHER" id="PTHR30582:SF2">
    <property type="entry name" value="L,D-TRANSPEPTIDASE YCIB-RELATED"/>
    <property type="match status" value="1"/>
</dbReference>